<dbReference type="GO" id="GO:0005737">
    <property type="term" value="C:cytoplasm"/>
    <property type="evidence" value="ECO:0007669"/>
    <property type="project" value="TreeGrafter"/>
</dbReference>
<comment type="caution">
    <text evidence="4">The sequence shown here is derived from an EMBL/GenBank/DDBJ whole genome shotgun (WGS) entry which is preliminary data.</text>
</comment>
<dbReference type="GO" id="GO:0005634">
    <property type="term" value="C:nucleus"/>
    <property type="evidence" value="ECO:0007669"/>
    <property type="project" value="TreeGrafter"/>
</dbReference>
<dbReference type="GO" id="GO:0051082">
    <property type="term" value="F:unfolded protein binding"/>
    <property type="evidence" value="ECO:0007669"/>
    <property type="project" value="TreeGrafter"/>
</dbReference>
<evidence type="ECO:0000256" key="1">
    <source>
        <dbReference type="PROSITE-ProRule" id="PRU00285"/>
    </source>
</evidence>
<dbReference type="AlphaFoldDB" id="A0AAW1LTW0"/>
<dbReference type="InterPro" id="IPR002068">
    <property type="entry name" value="A-crystallin/Hsp20_dom"/>
</dbReference>
<dbReference type="InterPro" id="IPR008978">
    <property type="entry name" value="HSP20-like_chaperone"/>
</dbReference>
<dbReference type="CDD" id="cd06526">
    <property type="entry name" value="metazoan_ACD"/>
    <property type="match status" value="1"/>
</dbReference>
<evidence type="ECO:0000259" key="3">
    <source>
        <dbReference type="PROSITE" id="PS01031"/>
    </source>
</evidence>
<keyword evidence="5" id="KW-1185">Reference proteome</keyword>
<protein>
    <submittedName>
        <fullName evidence="4">Hsp20/alpha crystallin family</fullName>
    </submittedName>
</protein>
<evidence type="ECO:0000256" key="2">
    <source>
        <dbReference type="RuleBase" id="RU003616"/>
    </source>
</evidence>
<comment type="similarity">
    <text evidence="1 2">Belongs to the small heat shock protein (HSP20) family.</text>
</comment>
<accession>A0AAW1LTW0</accession>
<evidence type="ECO:0000313" key="4">
    <source>
        <dbReference type="EMBL" id="KAK9737903.1"/>
    </source>
</evidence>
<dbReference type="Gene3D" id="2.60.40.790">
    <property type="match status" value="1"/>
</dbReference>
<proteinExistence type="inferred from homology"/>
<dbReference type="InterPro" id="IPR001436">
    <property type="entry name" value="Alpha-crystallin/sHSP_animal"/>
</dbReference>
<name>A0AAW1LTW0_POPJA</name>
<dbReference type="SUPFAM" id="SSF49764">
    <property type="entry name" value="HSP20-like chaperones"/>
    <property type="match status" value="1"/>
</dbReference>
<reference evidence="4 5" key="1">
    <citation type="journal article" date="2024" name="BMC Genomics">
        <title>De novo assembly and annotation of Popillia japonica's genome with initial clues to its potential as an invasive pest.</title>
        <authorList>
            <person name="Cucini C."/>
            <person name="Boschi S."/>
            <person name="Funari R."/>
            <person name="Cardaioli E."/>
            <person name="Iannotti N."/>
            <person name="Marturano G."/>
            <person name="Paoli F."/>
            <person name="Bruttini M."/>
            <person name="Carapelli A."/>
            <person name="Frati F."/>
            <person name="Nardi F."/>
        </authorList>
    </citation>
    <scope>NUCLEOTIDE SEQUENCE [LARGE SCALE GENOMIC DNA]</scope>
    <source>
        <strain evidence="4">DMR45628</strain>
    </source>
</reference>
<evidence type="ECO:0000313" key="5">
    <source>
        <dbReference type="Proteomes" id="UP001458880"/>
    </source>
</evidence>
<dbReference type="PANTHER" id="PTHR45640">
    <property type="entry name" value="HEAT SHOCK PROTEIN HSP-12.2-RELATED"/>
    <property type="match status" value="1"/>
</dbReference>
<gene>
    <name evidence="4" type="ORF">QE152_g10324</name>
</gene>
<dbReference type="GO" id="GO:0009408">
    <property type="term" value="P:response to heat"/>
    <property type="evidence" value="ECO:0007669"/>
    <property type="project" value="TreeGrafter"/>
</dbReference>
<dbReference type="PROSITE" id="PS01031">
    <property type="entry name" value="SHSP"/>
    <property type="match status" value="1"/>
</dbReference>
<dbReference type="Pfam" id="PF00011">
    <property type="entry name" value="HSP20"/>
    <property type="match status" value="1"/>
</dbReference>
<feature type="domain" description="SHSP" evidence="3">
    <location>
        <begin position="54"/>
        <end position="152"/>
    </location>
</feature>
<sequence>MSKELIERTDIPVQLCGAFDEDQVFASVKEKYHEEQSKPQGVNHPELLAGISDPNILNLTSDADGVYFSDEKFELVVDVRGYKPENIKCVVTGTVIEINASQIIQEANGSKNYEKSMSMTRAYQLPSQINPQTSICNLSSDGFLYIMAQWNK</sequence>
<dbReference type="Proteomes" id="UP001458880">
    <property type="component" value="Unassembled WGS sequence"/>
</dbReference>
<dbReference type="PANTHER" id="PTHR45640:SF34">
    <property type="entry name" value="PROTEIN LETHAL(2)ESSENTIAL FOR LIFE"/>
    <property type="match status" value="1"/>
</dbReference>
<organism evidence="4 5">
    <name type="scientific">Popillia japonica</name>
    <name type="common">Japanese beetle</name>
    <dbReference type="NCBI Taxonomy" id="7064"/>
    <lineage>
        <taxon>Eukaryota</taxon>
        <taxon>Metazoa</taxon>
        <taxon>Ecdysozoa</taxon>
        <taxon>Arthropoda</taxon>
        <taxon>Hexapoda</taxon>
        <taxon>Insecta</taxon>
        <taxon>Pterygota</taxon>
        <taxon>Neoptera</taxon>
        <taxon>Endopterygota</taxon>
        <taxon>Coleoptera</taxon>
        <taxon>Polyphaga</taxon>
        <taxon>Scarabaeiformia</taxon>
        <taxon>Scarabaeidae</taxon>
        <taxon>Rutelinae</taxon>
        <taxon>Popillia</taxon>
    </lineage>
</organism>
<dbReference type="EMBL" id="JASPKY010000094">
    <property type="protein sequence ID" value="KAK9737903.1"/>
    <property type="molecule type" value="Genomic_DNA"/>
</dbReference>
<dbReference type="GO" id="GO:0042026">
    <property type="term" value="P:protein refolding"/>
    <property type="evidence" value="ECO:0007669"/>
    <property type="project" value="TreeGrafter"/>
</dbReference>